<feature type="domain" description="ABC transporter" evidence="4">
    <location>
        <begin position="5"/>
        <end position="229"/>
    </location>
</feature>
<evidence type="ECO:0000313" key="5">
    <source>
        <dbReference type="EMBL" id="PUB11504.1"/>
    </source>
</evidence>
<dbReference type="InterPro" id="IPR050093">
    <property type="entry name" value="ABC_SmlMolc_Importer"/>
</dbReference>
<keyword evidence="6" id="KW-1185">Reference proteome</keyword>
<keyword evidence="2" id="KW-0547">Nucleotide-binding</keyword>
<keyword evidence="1" id="KW-0813">Transport</keyword>
<gene>
    <name evidence="5" type="ORF">C8N45_11321</name>
</gene>
<evidence type="ECO:0000256" key="2">
    <source>
        <dbReference type="ARBA" id="ARBA00022741"/>
    </source>
</evidence>
<keyword evidence="3 5" id="KW-0067">ATP-binding</keyword>
<dbReference type="PANTHER" id="PTHR42781:SF4">
    <property type="entry name" value="SPERMIDINE_PUTRESCINE IMPORT ATP-BINDING PROTEIN POTA"/>
    <property type="match status" value="1"/>
</dbReference>
<dbReference type="InterPro" id="IPR017871">
    <property type="entry name" value="ABC_transporter-like_CS"/>
</dbReference>
<protein>
    <submittedName>
        <fullName evidence="5">Phosphate ABC transporter ATP-binding protein (PhoT family)</fullName>
    </submittedName>
</protein>
<dbReference type="RefSeq" id="WP_108387701.1">
    <property type="nucleotide sequence ID" value="NZ_QBUD01000013.1"/>
</dbReference>
<dbReference type="AlphaFoldDB" id="A0A2T6K9Q1"/>
<reference evidence="5 6" key="1">
    <citation type="submission" date="2018-04" db="EMBL/GenBank/DDBJ databases">
        <title>Genomic Encyclopedia of Archaeal and Bacterial Type Strains, Phase II (KMG-II): from individual species to whole genera.</title>
        <authorList>
            <person name="Goeker M."/>
        </authorList>
    </citation>
    <scope>NUCLEOTIDE SEQUENCE [LARGE SCALE GENOMIC DNA]</scope>
    <source>
        <strain evidence="5 6">DSM 29955</strain>
    </source>
</reference>
<dbReference type="EMBL" id="QBUD01000013">
    <property type="protein sequence ID" value="PUB11504.1"/>
    <property type="molecule type" value="Genomic_DNA"/>
</dbReference>
<comment type="caution">
    <text evidence="5">The sequence shown here is derived from an EMBL/GenBank/DDBJ whole genome shotgun (WGS) entry which is preliminary data.</text>
</comment>
<evidence type="ECO:0000256" key="3">
    <source>
        <dbReference type="ARBA" id="ARBA00022840"/>
    </source>
</evidence>
<dbReference type="Gene3D" id="3.40.50.300">
    <property type="entry name" value="P-loop containing nucleotide triphosphate hydrolases"/>
    <property type="match status" value="1"/>
</dbReference>
<evidence type="ECO:0000256" key="1">
    <source>
        <dbReference type="ARBA" id="ARBA00022448"/>
    </source>
</evidence>
<dbReference type="InterPro" id="IPR003439">
    <property type="entry name" value="ABC_transporter-like_ATP-bd"/>
</dbReference>
<dbReference type="InterPro" id="IPR003593">
    <property type="entry name" value="AAA+_ATPase"/>
</dbReference>
<dbReference type="InterPro" id="IPR027417">
    <property type="entry name" value="P-loop_NTPase"/>
</dbReference>
<name>A0A2T6K9Q1_9RHOB</name>
<sequence>MSMIATLTDATVKRRGKTILGPINFELAPAGITIVLGPNGAGKTTLLKVLHGVERLSSGRIQWSVPDAEARQSQAYVFQSPIMLRRTVGQNLAYPLKLVKAPKADIARRVAAWADKTGLADAIDRPATRLSGGEKQKLALGRALIRKPAVLFLDEPCANLDGRSTREIEALLAKAHADGTRIIMTTHDLGQARRLAQDVIFLLKGQYHDHGQAAAFFSKPRTAEAKSFLQGDIVE</sequence>
<organism evidence="5 6">
    <name type="scientific">Yoonia sediminilitoris</name>
    <dbReference type="NCBI Taxonomy" id="1286148"/>
    <lineage>
        <taxon>Bacteria</taxon>
        <taxon>Pseudomonadati</taxon>
        <taxon>Pseudomonadota</taxon>
        <taxon>Alphaproteobacteria</taxon>
        <taxon>Rhodobacterales</taxon>
        <taxon>Paracoccaceae</taxon>
        <taxon>Yoonia</taxon>
    </lineage>
</organism>
<accession>A0A2T6K9Q1</accession>
<dbReference type="SMART" id="SM00382">
    <property type="entry name" value="AAA"/>
    <property type="match status" value="1"/>
</dbReference>
<dbReference type="GO" id="GO:0016887">
    <property type="term" value="F:ATP hydrolysis activity"/>
    <property type="evidence" value="ECO:0007669"/>
    <property type="project" value="InterPro"/>
</dbReference>
<dbReference type="OrthoDB" id="9802264at2"/>
<dbReference type="SUPFAM" id="SSF52540">
    <property type="entry name" value="P-loop containing nucleoside triphosphate hydrolases"/>
    <property type="match status" value="1"/>
</dbReference>
<dbReference type="GO" id="GO:0005524">
    <property type="term" value="F:ATP binding"/>
    <property type="evidence" value="ECO:0007669"/>
    <property type="project" value="UniProtKB-KW"/>
</dbReference>
<dbReference type="Pfam" id="PF00005">
    <property type="entry name" value="ABC_tran"/>
    <property type="match status" value="1"/>
</dbReference>
<dbReference type="Proteomes" id="UP000244523">
    <property type="component" value="Unassembled WGS sequence"/>
</dbReference>
<evidence type="ECO:0000313" key="6">
    <source>
        <dbReference type="Proteomes" id="UP000244523"/>
    </source>
</evidence>
<dbReference type="PROSITE" id="PS50893">
    <property type="entry name" value="ABC_TRANSPORTER_2"/>
    <property type="match status" value="1"/>
</dbReference>
<evidence type="ECO:0000259" key="4">
    <source>
        <dbReference type="PROSITE" id="PS50893"/>
    </source>
</evidence>
<dbReference type="PANTHER" id="PTHR42781">
    <property type="entry name" value="SPERMIDINE/PUTRESCINE IMPORT ATP-BINDING PROTEIN POTA"/>
    <property type="match status" value="1"/>
</dbReference>
<dbReference type="PROSITE" id="PS00211">
    <property type="entry name" value="ABC_TRANSPORTER_1"/>
    <property type="match status" value="1"/>
</dbReference>
<proteinExistence type="predicted"/>